<dbReference type="EMBL" id="CAWUPB010000851">
    <property type="protein sequence ID" value="CAK7326245.1"/>
    <property type="molecule type" value="Genomic_DNA"/>
</dbReference>
<feature type="domain" description="ABC transporter" evidence="7">
    <location>
        <begin position="579"/>
        <end position="656"/>
    </location>
</feature>
<evidence type="ECO:0000256" key="3">
    <source>
        <dbReference type="ARBA" id="ARBA00022692"/>
    </source>
</evidence>
<evidence type="ECO:0000256" key="6">
    <source>
        <dbReference type="SAM" id="Phobius"/>
    </source>
</evidence>
<dbReference type="InterPro" id="IPR013581">
    <property type="entry name" value="PDR_assoc"/>
</dbReference>
<feature type="transmembrane region" description="Helical" evidence="6">
    <location>
        <begin position="467"/>
        <end position="494"/>
    </location>
</feature>
<keyword evidence="5 6" id="KW-0472">Membrane</keyword>
<evidence type="ECO:0000259" key="7">
    <source>
        <dbReference type="Pfam" id="PF00005"/>
    </source>
</evidence>
<evidence type="ECO:0000256" key="2">
    <source>
        <dbReference type="ARBA" id="ARBA00022448"/>
    </source>
</evidence>
<gene>
    <name evidence="10" type="ORF">DCAF_LOCUS3944</name>
</gene>
<proteinExistence type="predicted"/>
<feature type="transmembrane region" description="Helical" evidence="6">
    <location>
        <begin position="385"/>
        <end position="407"/>
    </location>
</feature>
<accession>A0AAV1R136</accession>
<keyword evidence="11" id="KW-1185">Reference proteome</keyword>
<evidence type="ECO:0000256" key="1">
    <source>
        <dbReference type="ARBA" id="ARBA00004141"/>
    </source>
</evidence>
<dbReference type="InterPro" id="IPR003439">
    <property type="entry name" value="ABC_transporter-like_ATP-bd"/>
</dbReference>
<dbReference type="GO" id="GO:0005886">
    <property type="term" value="C:plasma membrane"/>
    <property type="evidence" value="ECO:0007669"/>
    <property type="project" value="UniProtKB-ARBA"/>
</dbReference>
<dbReference type="InterPro" id="IPR013525">
    <property type="entry name" value="ABC2_TM"/>
</dbReference>
<dbReference type="GO" id="GO:0016887">
    <property type="term" value="F:ATP hydrolysis activity"/>
    <property type="evidence" value="ECO:0007669"/>
    <property type="project" value="InterPro"/>
</dbReference>
<name>A0AAV1R136_9ROSI</name>
<dbReference type="GO" id="GO:0005524">
    <property type="term" value="F:ATP binding"/>
    <property type="evidence" value="ECO:0007669"/>
    <property type="project" value="InterPro"/>
</dbReference>
<dbReference type="SUPFAM" id="SSF52540">
    <property type="entry name" value="P-loop containing nucleoside triphosphate hydrolases"/>
    <property type="match status" value="2"/>
</dbReference>
<comment type="subcellular location">
    <subcellularLocation>
        <location evidence="1">Membrane</location>
        <topology evidence="1">Multi-pass membrane protein</topology>
    </subcellularLocation>
</comment>
<dbReference type="Pfam" id="PF01061">
    <property type="entry name" value="ABC2_membrane"/>
    <property type="match status" value="1"/>
</dbReference>
<dbReference type="GO" id="GO:0140359">
    <property type="term" value="F:ABC-type transporter activity"/>
    <property type="evidence" value="ECO:0007669"/>
    <property type="project" value="InterPro"/>
</dbReference>
<feature type="transmembrane region" description="Helical" evidence="6">
    <location>
        <begin position="299"/>
        <end position="317"/>
    </location>
</feature>
<dbReference type="PANTHER" id="PTHR19241">
    <property type="entry name" value="ATP-BINDING CASSETTE TRANSPORTER"/>
    <property type="match status" value="1"/>
</dbReference>
<feature type="transmembrane region" description="Helical" evidence="6">
    <location>
        <begin position="261"/>
        <end position="278"/>
    </location>
</feature>
<dbReference type="Gene3D" id="3.40.50.300">
    <property type="entry name" value="P-loop containing nucleotide triphosphate hydrolases"/>
    <property type="match status" value="2"/>
</dbReference>
<feature type="domain" description="Plant PDR ABC transporter associated" evidence="9">
    <location>
        <begin position="442"/>
        <end position="500"/>
    </location>
</feature>
<dbReference type="Proteomes" id="UP001314170">
    <property type="component" value="Unassembled WGS sequence"/>
</dbReference>
<reference evidence="10 11" key="1">
    <citation type="submission" date="2024-01" db="EMBL/GenBank/DDBJ databases">
        <authorList>
            <person name="Waweru B."/>
        </authorList>
    </citation>
    <scope>NUCLEOTIDE SEQUENCE [LARGE SCALE GENOMIC DNA]</scope>
</reference>
<evidence type="ECO:0000256" key="4">
    <source>
        <dbReference type="ARBA" id="ARBA00022989"/>
    </source>
</evidence>
<dbReference type="Pfam" id="PF08370">
    <property type="entry name" value="PDR_assoc"/>
    <property type="match status" value="1"/>
</dbReference>
<dbReference type="AlphaFoldDB" id="A0AAV1R136"/>
<evidence type="ECO:0000259" key="9">
    <source>
        <dbReference type="Pfam" id="PF08370"/>
    </source>
</evidence>
<protein>
    <recommendedName>
        <fullName evidence="12">ABC transporter domain-containing protein</fullName>
    </recommendedName>
</protein>
<feature type="transmembrane region" description="Helical" evidence="6">
    <location>
        <begin position="361"/>
        <end position="379"/>
    </location>
</feature>
<dbReference type="Pfam" id="PF00005">
    <property type="entry name" value="ABC_tran"/>
    <property type="match status" value="1"/>
</dbReference>
<evidence type="ECO:0008006" key="12">
    <source>
        <dbReference type="Google" id="ProtNLM"/>
    </source>
</evidence>
<feature type="domain" description="ABC-2 type transporter transmembrane" evidence="8">
    <location>
        <begin position="224"/>
        <end position="437"/>
    </location>
</feature>
<evidence type="ECO:0000256" key="5">
    <source>
        <dbReference type="ARBA" id="ARBA00023136"/>
    </source>
</evidence>
<keyword evidence="3 6" id="KW-0812">Transmembrane</keyword>
<keyword evidence="2" id="KW-0813">Transport</keyword>
<evidence type="ECO:0000313" key="10">
    <source>
        <dbReference type="EMBL" id="CAK7326245.1"/>
    </source>
</evidence>
<evidence type="ECO:0000259" key="8">
    <source>
        <dbReference type="Pfam" id="PF01061"/>
    </source>
</evidence>
<comment type="caution">
    <text evidence="10">The sequence shown here is derived from an EMBL/GenBank/DDBJ whole genome shotgun (WGS) entry which is preliminary data.</text>
</comment>
<organism evidence="10 11">
    <name type="scientific">Dovyalis caffra</name>
    <dbReference type="NCBI Taxonomy" id="77055"/>
    <lineage>
        <taxon>Eukaryota</taxon>
        <taxon>Viridiplantae</taxon>
        <taxon>Streptophyta</taxon>
        <taxon>Embryophyta</taxon>
        <taxon>Tracheophyta</taxon>
        <taxon>Spermatophyta</taxon>
        <taxon>Magnoliopsida</taxon>
        <taxon>eudicotyledons</taxon>
        <taxon>Gunneridae</taxon>
        <taxon>Pentapetalae</taxon>
        <taxon>rosids</taxon>
        <taxon>fabids</taxon>
        <taxon>Malpighiales</taxon>
        <taxon>Salicaceae</taxon>
        <taxon>Flacourtieae</taxon>
        <taxon>Dovyalis</taxon>
    </lineage>
</organism>
<keyword evidence="4 6" id="KW-1133">Transmembrane helix</keyword>
<dbReference type="InterPro" id="IPR027417">
    <property type="entry name" value="P-loop_NTPase"/>
</dbReference>
<evidence type="ECO:0000313" key="11">
    <source>
        <dbReference type="Proteomes" id="UP001314170"/>
    </source>
</evidence>
<sequence>MEVIRREKQAGIRPEFDADAYMKGISVEGLRSALQTDYVLKILGLDICADTMVGDATRIGISGGQKKRLTTGEMIVGSTKALFMDEISNGLDSSTTSQIVSCLQQLAHITHATVLISLLQPATETFDLFDDVILMAEGKIVYHGPRSSICTFFEDCGFRCPDFLQEVISRKDQAQYWYCTEQPYSYISIDEFAKKFKESEFGRKLDEELSKSFAKSKSHKTALSFRKYSTTKWELLKLVFIASVTMTVLLRSRMALDAIHANYYMGALFYSLIILLVDGIPEVQMTVSRLAVFNKQRELCFYPAWAYAIPAAILKVPLSFLEAFVWTTLTYYVVGYSPEVSRLAPFIQQIKCKVAKFFRQFLLFFLVHLTSISMYRFAASVFQTVVASILAGSLIVLIVLLFGGFLIQKSSMPVRLQWGFWFSPLTYGEIGLTVNEFLAPRWGKVLSANATAGQRILESRGLNFHGYFYWISVGAPIGFTALFNTAFILALTFLECKSRAIISYEKYCGLQGKKCGGNCVDKNKTLTTACPKSSTGPKKGGLVLPFEPLTLTFKDVQYHVDTPLEMRKRGFSQKMLQLLSDITGAFRPGILTALMGASGAGKTTLLDVLSGRKTLGTIEGEIRVNGYLKVQDTFARISGYCEQNEIHSPQITIEESLVFSAWLRLPPEIYLFFEL</sequence>
<dbReference type="FunFam" id="3.40.50.300:FF:003489">
    <property type="entry name" value="ABC transporter G family member 39"/>
    <property type="match status" value="1"/>
</dbReference>